<feature type="domain" description="Nitrite/Sulfite reductase ferredoxin-like" evidence="6">
    <location>
        <begin position="91"/>
        <end position="154"/>
    </location>
</feature>
<protein>
    <recommendedName>
        <fullName evidence="6">Nitrite/Sulfite reductase ferredoxin-like domain-containing protein</fullName>
    </recommendedName>
</protein>
<dbReference type="InterPro" id="IPR005117">
    <property type="entry name" value="NiRdtase/SiRdtase_haem-b_fer"/>
</dbReference>
<sequence length="205" mass="22417">MLNAELAKQGIEVNNNLCEHFAYSRQELFHLIRVEGIKTFDELLEKHGQGYGCEVCKPTVGSLLASCWNEYILKPQHTPLQDSNDNFLANIQKDGTYSVIPRSAGGEITPEGLVAVGRIAREFNLYTKITGSQRIGLFGAQKDDLPEIWRQLIEAGFETGHAYAKALRMAKTCVGSTGAATALATASASAWNWKTATKASAPRTK</sequence>
<name>A0A919HZ81_KLEPN</name>
<accession>A0A919HZ81</accession>
<dbReference type="FunFam" id="3.90.480.20:FF:000001">
    <property type="entry name" value="Nitrite reductase [NAD(P)H] large subunit"/>
    <property type="match status" value="1"/>
</dbReference>
<dbReference type="CDD" id="cd19944">
    <property type="entry name" value="NirB_Fer2_BFD-like_2"/>
    <property type="match status" value="1"/>
</dbReference>
<dbReference type="AlphaFoldDB" id="A0A919HZ81"/>
<evidence type="ECO:0000313" key="8">
    <source>
        <dbReference type="Proteomes" id="UP000655094"/>
    </source>
</evidence>
<evidence type="ECO:0000259" key="6">
    <source>
        <dbReference type="Pfam" id="PF03460"/>
    </source>
</evidence>
<evidence type="ECO:0000256" key="3">
    <source>
        <dbReference type="ARBA" id="ARBA00023002"/>
    </source>
</evidence>
<evidence type="ECO:0000256" key="1">
    <source>
        <dbReference type="ARBA" id="ARBA00022617"/>
    </source>
</evidence>
<dbReference type="PANTHER" id="PTHR43809:SF1">
    <property type="entry name" value="NITRITE REDUCTASE (NADH) LARGE SUBUNIT"/>
    <property type="match status" value="1"/>
</dbReference>
<evidence type="ECO:0000256" key="5">
    <source>
        <dbReference type="ARBA" id="ARBA00023014"/>
    </source>
</evidence>
<dbReference type="GO" id="GO:0046872">
    <property type="term" value="F:metal ion binding"/>
    <property type="evidence" value="ECO:0007669"/>
    <property type="project" value="UniProtKB-KW"/>
</dbReference>
<comment type="caution">
    <text evidence="7">The sequence shown here is derived from an EMBL/GenBank/DDBJ whole genome shotgun (WGS) entry which is preliminary data.</text>
</comment>
<keyword evidence="1" id="KW-0349">Heme</keyword>
<keyword evidence="4" id="KW-0408">Iron</keyword>
<evidence type="ECO:0000256" key="4">
    <source>
        <dbReference type="ARBA" id="ARBA00023004"/>
    </source>
</evidence>
<organism evidence="7 8">
    <name type="scientific">Klebsiella pneumoniae</name>
    <dbReference type="NCBI Taxonomy" id="573"/>
    <lineage>
        <taxon>Bacteria</taxon>
        <taxon>Pseudomonadati</taxon>
        <taxon>Pseudomonadota</taxon>
        <taxon>Gammaproteobacteria</taxon>
        <taxon>Enterobacterales</taxon>
        <taxon>Enterobacteriaceae</taxon>
        <taxon>Klebsiella/Raoultella group</taxon>
        <taxon>Klebsiella</taxon>
        <taxon>Klebsiella pneumoniae complex</taxon>
    </lineage>
</organism>
<dbReference type="InterPro" id="IPR036136">
    <property type="entry name" value="Nit/Sulf_reduc_fer-like_dom_sf"/>
</dbReference>
<dbReference type="Proteomes" id="UP000655094">
    <property type="component" value="Unassembled WGS sequence"/>
</dbReference>
<dbReference type="SUPFAM" id="SSF55124">
    <property type="entry name" value="Nitrite/Sulfite reductase N-terminal domain-like"/>
    <property type="match status" value="1"/>
</dbReference>
<proteinExistence type="predicted"/>
<evidence type="ECO:0000313" key="7">
    <source>
        <dbReference type="EMBL" id="GHK56108.1"/>
    </source>
</evidence>
<reference evidence="7" key="1">
    <citation type="submission" date="2020-10" db="EMBL/GenBank/DDBJ databases">
        <title>Genome Sequence of ESBL Producing Zambian Clinical Strains.</title>
        <authorList>
            <person name="Shawa M."/>
            <person name="Furuta Y."/>
            <person name="Simbotwe M."/>
            <person name="Mulenga E."/>
            <person name="Mubanga M."/>
            <person name="Mulenga G."/>
            <person name="Kaile C."/>
            <person name="Zorigt T."/>
            <person name="Hang'ombe B."/>
            <person name="Higashi H."/>
        </authorList>
    </citation>
    <scope>NUCLEOTIDE SEQUENCE</scope>
    <source>
        <strain evidence="7">Zam_UTH_09</strain>
    </source>
</reference>
<dbReference type="PANTHER" id="PTHR43809">
    <property type="entry name" value="NITRITE REDUCTASE (NADH) LARGE SUBUNIT"/>
    <property type="match status" value="1"/>
</dbReference>
<dbReference type="GO" id="GO:0051536">
    <property type="term" value="F:iron-sulfur cluster binding"/>
    <property type="evidence" value="ECO:0007669"/>
    <property type="project" value="UniProtKB-KW"/>
</dbReference>
<keyword evidence="2" id="KW-0479">Metal-binding</keyword>
<gene>
    <name evidence="7" type="ORF">KPZU09_58440</name>
</gene>
<dbReference type="GO" id="GO:0016491">
    <property type="term" value="F:oxidoreductase activity"/>
    <property type="evidence" value="ECO:0007669"/>
    <property type="project" value="UniProtKB-KW"/>
</dbReference>
<dbReference type="EMBL" id="BNFF01000001">
    <property type="protein sequence ID" value="GHK56108.1"/>
    <property type="molecule type" value="Genomic_DNA"/>
</dbReference>
<keyword evidence="3" id="KW-0560">Oxidoreductase</keyword>
<keyword evidence="5" id="KW-0411">Iron-sulfur</keyword>
<dbReference type="Pfam" id="PF03460">
    <property type="entry name" value="NIR_SIR_ferr"/>
    <property type="match status" value="1"/>
</dbReference>
<evidence type="ECO:0000256" key="2">
    <source>
        <dbReference type="ARBA" id="ARBA00022723"/>
    </source>
</evidence>
<dbReference type="InterPro" id="IPR052034">
    <property type="entry name" value="NasD-like"/>
</dbReference>
<dbReference type="Gene3D" id="3.90.480.20">
    <property type="match status" value="1"/>
</dbReference>